<keyword evidence="4" id="KW-1185">Reference proteome</keyword>
<evidence type="ECO:0000256" key="1">
    <source>
        <dbReference type="ARBA" id="ARBA00038376"/>
    </source>
</evidence>
<dbReference type="InterPro" id="IPR016040">
    <property type="entry name" value="NAD(P)-bd_dom"/>
</dbReference>
<sequence length="272" mass="30105">MSKQTLSLETLAFFGATGGTGRATLHTLLSDPRYYSLPLQIFVRSKRKLLSLFPELESRSGVQIWEGQLDDVHGIKECLSGADVIICTLGENQNLPGLDVLQRGATSILHALGELKEKQGANWFKPRLLFLSSSTWNTRLSAHMPALMLRIIKTAFYYPYFDLRQATRMFQESPDLVSLLLVQPPAIVEDAPSGYQISTETSNPVVSYADLGAAFLELATERSYDTLDAVGVSSLQEGALRKWGSELFSRIVIGLIAGSMPGYWSLKKLWAE</sequence>
<evidence type="ECO:0000313" key="4">
    <source>
        <dbReference type="Proteomes" id="UP001465668"/>
    </source>
</evidence>
<dbReference type="InterPro" id="IPR051606">
    <property type="entry name" value="Polyketide_Oxido-like"/>
</dbReference>
<gene>
    <name evidence="3" type="ORF">SCAR479_04545</name>
</gene>
<protein>
    <submittedName>
        <fullName evidence="3">NAD(P)-binding domain-containing protein</fullName>
    </submittedName>
</protein>
<proteinExistence type="inferred from homology"/>
<dbReference type="Gene3D" id="3.40.50.720">
    <property type="entry name" value="NAD(P)-binding Rossmann-like Domain"/>
    <property type="match status" value="1"/>
</dbReference>
<dbReference type="InterPro" id="IPR036291">
    <property type="entry name" value="NAD(P)-bd_dom_sf"/>
</dbReference>
<evidence type="ECO:0000313" key="3">
    <source>
        <dbReference type="EMBL" id="KAK9778523.1"/>
    </source>
</evidence>
<comment type="caution">
    <text evidence="3">The sequence shown here is derived from an EMBL/GenBank/DDBJ whole genome shotgun (WGS) entry which is preliminary data.</text>
</comment>
<dbReference type="Pfam" id="PF13460">
    <property type="entry name" value="NAD_binding_10"/>
    <property type="match status" value="1"/>
</dbReference>
<accession>A0ABR2XXH9</accession>
<reference evidence="3 4" key="1">
    <citation type="submission" date="2024-02" db="EMBL/GenBank/DDBJ databases">
        <title>First draft genome assembly of two strains of Seiridium cardinale.</title>
        <authorList>
            <person name="Emiliani G."/>
            <person name="Scali E."/>
        </authorList>
    </citation>
    <scope>NUCLEOTIDE SEQUENCE [LARGE SCALE GENOMIC DNA]</scope>
    <source>
        <strain evidence="3 4">BM-138-000479</strain>
    </source>
</reference>
<dbReference type="Proteomes" id="UP001465668">
    <property type="component" value="Unassembled WGS sequence"/>
</dbReference>
<dbReference type="SUPFAM" id="SSF51735">
    <property type="entry name" value="NAD(P)-binding Rossmann-fold domains"/>
    <property type="match status" value="1"/>
</dbReference>
<comment type="similarity">
    <text evidence="1">Belongs to the avfA family.</text>
</comment>
<dbReference type="PANTHER" id="PTHR43355">
    <property type="entry name" value="FLAVIN REDUCTASE (NADPH)"/>
    <property type="match status" value="1"/>
</dbReference>
<dbReference type="PANTHER" id="PTHR43355:SF2">
    <property type="entry name" value="FLAVIN REDUCTASE (NADPH)"/>
    <property type="match status" value="1"/>
</dbReference>
<organism evidence="3 4">
    <name type="scientific">Seiridium cardinale</name>
    <dbReference type="NCBI Taxonomy" id="138064"/>
    <lineage>
        <taxon>Eukaryota</taxon>
        <taxon>Fungi</taxon>
        <taxon>Dikarya</taxon>
        <taxon>Ascomycota</taxon>
        <taxon>Pezizomycotina</taxon>
        <taxon>Sordariomycetes</taxon>
        <taxon>Xylariomycetidae</taxon>
        <taxon>Amphisphaeriales</taxon>
        <taxon>Sporocadaceae</taxon>
        <taxon>Seiridium</taxon>
    </lineage>
</organism>
<evidence type="ECO:0000259" key="2">
    <source>
        <dbReference type="Pfam" id="PF13460"/>
    </source>
</evidence>
<dbReference type="EMBL" id="JARVKM010000015">
    <property type="protein sequence ID" value="KAK9778523.1"/>
    <property type="molecule type" value="Genomic_DNA"/>
</dbReference>
<feature type="domain" description="NAD(P)-binding" evidence="2">
    <location>
        <begin position="15"/>
        <end position="220"/>
    </location>
</feature>
<name>A0ABR2XXH9_9PEZI</name>